<evidence type="ECO:0000313" key="2">
    <source>
        <dbReference type="Proteomes" id="UP000663874"/>
    </source>
</evidence>
<sequence>MTHNDMDYIFDRLVRSNRDNIRVQMHDLFAFILIKLNLIVCDVYNGRKKKDDYLNCNSHAALFITLDNDTKFLYNTVRFIQL</sequence>
<comment type="caution">
    <text evidence="1">The sequence shown here is derived from an EMBL/GenBank/DDBJ whole genome shotgun (WGS) entry which is preliminary data.</text>
</comment>
<name>A0A818NVF5_9BILA</name>
<reference evidence="1" key="1">
    <citation type="submission" date="2021-02" db="EMBL/GenBank/DDBJ databases">
        <authorList>
            <person name="Nowell W R."/>
        </authorList>
    </citation>
    <scope>NUCLEOTIDE SEQUENCE</scope>
</reference>
<gene>
    <name evidence="1" type="ORF">FNK824_LOCUS4005</name>
</gene>
<accession>A0A818NVF5</accession>
<dbReference type="AlphaFoldDB" id="A0A818NVF5"/>
<proteinExistence type="predicted"/>
<evidence type="ECO:0000313" key="1">
    <source>
        <dbReference type="EMBL" id="CAF3612908.1"/>
    </source>
</evidence>
<protein>
    <submittedName>
        <fullName evidence="1">Uncharacterized protein</fullName>
    </submittedName>
</protein>
<dbReference type="EMBL" id="CAJOBE010000281">
    <property type="protein sequence ID" value="CAF3612908.1"/>
    <property type="molecule type" value="Genomic_DNA"/>
</dbReference>
<organism evidence="1 2">
    <name type="scientific">Rotaria sordida</name>
    <dbReference type="NCBI Taxonomy" id="392033"/>
    <lineage>
        <taxon>Eukaryota</taxon>
        <taxon>Metazoa</taxon>
        <taxon>Spiralia</taxon>
        <taxon>Gnathifera</taxon>
        <taxon>Rotifera</taxon>
        <taxon>Eurotatoria</taxon>
        <taxon>Bdelloidea</taxon>
        <taxon>Philodinida</taxon>
        <taxon>Philodinidae</taxon>
        <taxon>Rotaria</taxon>
    </lineage>
</organism>
<dbReference type="Proteomes" id="UP000663874">
    <property type="component" value="Unassembled WGS sequence"/>
</dbReference>